<keyword evidence="2" id="KW-0238">DNA-binding</keyword>
<dbReference type="EMBL" id="QNUK01000472">
    <property type="protein sequence ID" value="KAF5892835.1"/>
    <property type="molecule type" value="Genomic_DNA"/>
</dbReference>
<name>A0A8J4U9K6_CLAMG</name>
<feature type="compositionally biased region" description="Basic and acidic residues" evidence="1">
    <location>
        <begin position="94"/>
        <end position="127"/>
    </location>
</feature>
<dbReference type="Proteomes" id="UP000727407">
    <property type="component" value="Unassembled WGS sequence"/>
</dbReference>
<evidence type="ECO:0000313" key="2">
    <source>
        <dbReference type="EMBL" id="KAF5892835.1"/>
    </source>
</evidence>
<feature type="compositionally biased region" description="Basic and acidic residues" evidence="1">
    <location>
        <begin position="136"/>
        <end position="148"/>
    </location>
</feature>
<proteinExistence type="predicted"/>
<keyword evidence="3" id="KW-1185">Reference proteome</keyword>
<accession>A0A8J4U9K6</accession>
<reference evidence="2" key="1">
    <citation type="submission" date="2020-07" db="EMBL/GenBank/DDBJ databases">
        <title>Clarias magur genome sequencing, assembly and annotation.</title>
        <authorList>
            <person name="Kushwaha B."/>
            <person name="Kumar R."/>
            <person name="Das P."/>
            <person name="Joshi C.G."/>
            <person name="Kumar D."/>
            <person name="Nagpure N.S."/>
            <person name="Pandey M."/>
            <person name="Agarwal S."/>
            <person name="Srivastava S."/>
            <person name="Singh M."/>
            <person name="Sahoo L."/>
            <person name="Jayasankar P."/>
            <person name="Meher P.K."/>
            <person name="Koringa P.G."/>
            <person name="Iquebal M.A."/>
            <person name="Das S.P."/>
            <person name="Bit A."/>
            <person name="Patnaik S."/>
            <person name="Patel N."/>
            <person name="Shah T.M."/>
            <person name="Hinsu A."/>
            <person name="Jena J.K."/>
        </authorList>
    </citation>
    <scope>NUCLEOTIDE SEQUENCE</scope>
    <source>
        <strain evidence="2">CIFAMagur01</strain>
        <tissue evidence="2">Testis</tissue>
    </source>
</reference>
<evidence type="ECO:0000256" key="1">
    <source>
        <dbReference type="SAM" id="MobiDB-lite"/>
    </source>
</evidence>
<dbReference type="AlphaFoldDB" id="A0A8J4U9K6"/>
<protein>
    <submittedName>
        <fullName evidence="2">Homeobox protein Nkx-3.2</fullName>
    </submittedName>
</protein>
<comment type="caution">
    <text evidence="2">The sequence shown here is derived from an EMBL/GenBank/DDBJ whole genome shotgun (WGS) entry which is preliminary data.</text>
</comment>
<sequence>MRAMAVRSSSLIPFSIQAILNRKVEEEEDEEKGDDGRRRLKELDVCFSKSACWKIFGGAHEDDAREDRERETARVATSHHHHHHKSYDSDSGLSEDHQHDQHQDGEGKSGSGREHERHDDCDSRALDESFQDETDRDSTAAEQARELSDCELLASVS</sequence>
<organism evidence="2 3">
    <name type="scientific">Clarias magur</name>
    <name type="common">Asian catfish</name>
    <name type="synonym">Macropteronotus magur</name>
    <dbReference type="NCBI Taxonomy" id="1594786"/>
    <lineage>
        <taxon>Eukaryota</taxon>
        <taxon>Metazoa</taxon>
        <taxon>Chordata</taxon>
        <taxon>Craniata</taxon>
        <taxon>Vertebrata</taxon>
        <taxon>Euteleostomi</taxon>
        <taxon>Actinopterygii</taxon>
        <taxon>Neopterygii</taxon>
        <taxon>Teleostei</taxon>
        <taxon>Ostariophysi</taxon>
        <taxon>Siluriformes</taxon>
        <taxon>Clariidae</taxon>
        <taxon>Clarias</taxon>
    </lineage>
</organism>
<feature type="region of interest" description="Disordered" evidence="1">
    <location>
        <begin position="58"/>
        <end position="157"/>
    </location>
</feature>
<evidence type="ECO:0000313" key="3">
    <source>
        <dbReference type="Proteomes" id="UP000727407"/>
    </source>
</evidence>
<gene>
    <name evidence="2" type="primary">nkx3-2</name>
    <name evidence="2" type="ORF">DAT39_017459</name>
</gene>
<feature type="non-terminal residue" evidence="2">
    <location>
        <position position="157"/>
    </location>
</feature>
<dbReference type="GO" id="GO:0003677">
    <property type="term" value="F:DNA binding"/>
    <property type="evidence" value="ECO:0007669"/>
    <property type="project" value="UniProtKB-KW"/>
</dbReference>
<dbReference type="OrthoDB" id="6159439at2759"/>
<feature type="compositionally biased region" description="Basic and acidic residues" evidence="1">
    <location>
        <begin position="59"/>
        <end position="73"/>
    </location>
</feature>
<keyword evidence="2" id="KW-0371">Homeobox</keyword>